<comment type="caution">
    <text evidence="2">The sequence shown here is derived from an EMBL/GenBank/DDBJ whole genome shotgun (WGS) entry which is preliminary data.</text>
</comment>
<evidence type="ECO:0000313" key="2">
    <source>
        <dbReference type="EMBL" id="PIP33546.1"/>
    </source>
</evidence>
<protein>
    <submittedName>
        <fullName evidence="2">Uncharacterized protein</fullName>
    </submittedName>
</protein>
<dbReference type="EMBL" id="PCSD01000093">
    <property type="protein sequence ID" value="PIP33546.1"/>
    <property type="molecule type" value="Genomic_DNA"/>
</dbReference>
<organism evidence="2 3">
    <name type="scientific">Candidatus Falkowbacteria bacterium CG23_combo_of_CG06-09_8_20_14_all_49_15</name>
    <dbReference type="NCBI Taxonomy" id="1974572"/>
    <lineage>
        <taxon>Bacteria</taxon>
        <taxon>Candidatus Falkowiibacteriota</taxon>
    </lineage>
</organism>
<keyword evidence="1" id="KW-0812">Transmembrane</keyword>
<keyword evidence="1" id="KW-0472">Membrane</keyword>
<name>A0A2G9ZK47_9BACT</name>
<keyword evidence="1" id="KW-1133">Transmembrane helix</keyword>
<accession>A0A2G9ZK47</accession>
<reference evidence="2 3" key="1">
    <citation type="submission" date="2017-09" db="EMBL/GenBank/DDBJ databases">
        <title>Depth-based differentiation of microbial function through sediment-hosted aquifers and enrichment of novel symbionts in the deep terrestrial subsurface.</title>
        <authorList>
            <person name="Probst A.J."/>
            <person name="Ladd B."/>
            <person name="Jarett J.K."/>
            <person name="Geller-Mcgrath D.E."/>
            <person name="Sieber C.M."/>
            <person name="Emerson J.B."/>
            <person name="Anantharaman K."/>
            <person name="Thomas B.C."/>
            <person name="Malmstrom R."/>
            <person name="Stieglmeier M."/>
            <person name="Klingl A."/>
            <person name="Woyke T."/>
            <person name="Ryan C.M."/>
            <person name="Banfield J.F."/>
        </authorList>
    </citation>
    <scope>NUCLEOTIDE SEQUENCE [LARGE SCALE GENOMIC DNA]</scope>
    <source>
        <strain evidence="2">CG23_combo_of_CG06-09_8_20_14_all_49_15</strain>
    </source>
</reference>
<evidence type="ECO:0000256" key="1">
    <source>
        <dbReference type="SAM" id="Phobius"/>
    </source>
</evidence>
<dbReference type="Proteomes" id="UP000230729">
    <property type="component" value="Unassembled WGS sequence"/>
</dbReference>
<gene>
    <name evidence="2" type="ORF">COX22_03780</name>
</gene>
<proteinExistence type="predicted"/>
<dbReference type="AlphaFoldDB" id="A0A2G9ZK47"/>
<feature type="transmembrane region" description="Helical" evidence="1">
    <location>
        <begin position="7"/>
        <end position="27"/>
    </location>
</feature>
<evidence type="ECO:0000313" key="3">
    <source>
        <dbReference type="Proteomes" id="UP000230729"/>
    </source>
</evidence>
<sequence>MKYKKTIAVFIGIVLMALVGYAGFGWYDNFVYEKIAKEVKAGSAIPFVGASNRILSVTKCLPDPPPTPYTCQLSCPLLTPLLVAGCLGEIGAAQSCLVANQNDVARCAGPIAAALACSQCNQYFEINITGTAQIVTAALTAEEKNDFNAAIAAPGVVPVLGLPATALSLIRGPFPMPGGQIIYAGSSNVIPWVVGTSGPATSFWERFGDWVIFQAAALIK</sequence>